<evidence type="ECO:0000256" key="3">
    <source>
        <dbReference type="ARBA" id="ARBA00022089"/>
    </source>
</evidence>
<keyword evidence="7 11" id="KW-1133">Transmembrane helix</keyword>
<evidence type="ECO:0000256" key="10">
    <source>
        <dbReference type="SAM" id="MobiDB-lite"/>
    </source>
</evidence>
<feature type="domain" description="V-type proton ATPase subunit S1/VOA1 transmembrane" evidence="13">
    <location>
        <begin position="241"/>
        <end position="280"/>
    </location>
</feature>
<dbReference type="VEuPathDB" id="FungiDB:BO70DRAFT_365822"/>
<evidence type="ECO:0000256" key="12">
    <source>
        <dbReference type="SAM" id="SignalP"/>
    </source>
</evidence>
<gene>
    <name evidence="14" type="ORF">BO70DRAFT_365822</name>
</gene>
<dbReference type="STRING" id="1448321.A0A317V696"/>
<dbReference type="EMBL" id="MSFL01000033">
    <property type="protein sequence ID" value="PWY69555.1"/>
    <property type="molecule type" value="Genomic_DNA"/>
</dbReference>
<evidence type="ECO:0000256" key="7">
    <source>
        <dbReference type="ARBA" id="ARBA00022989"/>
    </source>
</evidence>
<evidence type="ECO:0000256" key="6">
    <source>
        <dbReference type="ARBA" id="ARBA00022824"/>
    </source>
</evidence>
<evidence type="ECO:0000256" key="11">
    <source>
        <dbReference type="SAM" id="Phobius"/>
    </source>
</evidence>
<keyword evidence="4 11" id="KW-0812">Transmembrane</keyword>
<evidence type="ECO:0000256" key="4">
    <source>
        <dbReference type="ARBA" id="ARBA00022692"/>
    </source>
</evidence>
<dbReference type="PANTHER" id="PTHR28285">
    <property type="entry name" value="PROTEIN BIG1"/>
    <property type="match status" value="1"/>
</dbReference>
<keyword evidence="5 12" id="KW-0732">Signal</keyword>
<dbReference type="AlphaFoldDB" id="A0A317V696"/>
<dbReference type="GO" id="GO:0009272">
    <property type="term" value="P:fungal-type cell wall biogenesis"/>
    <property type="evidence" value="ECO:0007669"/>
    <property type="project" value="TreeGrafter"/>
</dbReference>
<feature type="region of interest" description="Disordered" evidence="10">
    <location>
        <begin position="192"/>
        <end position="213"/>
    </location>
</feature>
<feature type="transmembrane region" description="Helical" evidence="11">
    <location>
        <begin position="247"/>
        <end position="271"/>
    </location>
</feature>
<dbReference type="Pfam" id="PF20520">
    <property type="entry name" value="Ac45-VOA1_TM"/>
    <property type="match status" value="1"/>
</dbReference>
<name>A0A317V696_9EURO</name>
<dbReference type="OrthoDB" id="9985059at2759"/>
<evidence type="ECO:0000256" key="2">
    <source>
        <dbReference type="ARBA" id="ARBA00008203"/>
    </source>
</evidence>
<comment type="caution">
    <text evidence="14">The sequence shown here is derived from an EMBL/GenBank/DDBJ whole genome shotgun (WGS) entry which is preliminary data.</text>
</comment>
<dbReference type="PANTHER" id="PTHR28285:SF1">
    <property type="entry name" value="PROTEIN BIG1"/>
    <property type="match status" value="1"/>
</dbReference>
<evidence type="ECO:0000259" key="13">
    <source>
        <dbReference type="Pfam" id="PF20520"/>
    </source>
</evidence>
<feature type="compositionally biased region" description="Polar residues" evidence="10">
    <location>
        <begin position="192"/>
        <end position="210"/>
    </location>
</feature>
<accession>A0A317V696</accession>
<feature type="chain" id="PRO_5016373910" description="Protein BIG1" evidence="12">
    <location>
        <begin position="19"/>
        <end position="291"/>
    </location>
</feature>
<dbReference type="GO" id="GO:0005789">
    <property type="term" value="C:endoplasmic reticulum membrane"/>
    <property type="evidence" value="ECO:0007669"/>
    <property type="project" value="UniProtKB-SubCell"/>
</dbReference>
<evidence type="ECO:0000256" key="1">
    <source>
        <dbReference type="ARBA" id="ARBA00004115"/>
    </source>
</evidence>
<keyword evidence="6" id="KW-0256">Endoplasmic reticulum</keyword>
<protein>
    <recommendedName>
        <fullName evidence="3">Protein BIG1</fullName>
    </recommendedName>
</protein>
<evidence type="ECO:0000313" key="14">
    <source>
        <dbReference type="EMBL" id="PWY69555.1"/>
    </source>
</evidence>
<dbReference type="GO" id="GO:0071555">
    <property type="term" value="P:cell wall organization"/>
    <property type="evidence" value="ECO:0007669"/>
    <property type="project" value="UniProtKB-KW"/>
</dbReference>
<dbReference type="Proteomes" id="UP000247233">
    <property type="component" value="Unassembled WGS sequence"/>
</dbReference>
<evidence type="ECO:0000256" key="5">
    <source>
        <dbReference type="ARBA" id="ARBA00022729"/>
    </source>
</evidence>
<dbReference type="InterPro" id="IPR037654">
    <property type="entry name" value="Big1"/>
</dbReference>
<dbReference type="GeneID" id="37066403"/>
<evidence type="ECO:0000256" key="8">
    <source>
        <dbReference type="ARBA" id="ARBA00023136"/>
    </source>
</evidence>
<sequence length="291" mass="32077">MRWGLFSLLALGATTATAYRDTSPFFLASTSEIPTTPARHKSATSLLDELSSGLSRCPSDYYVIASQPGVHSTDFAARKSAPRLGAKMTGKDRAIRSKIVVNEVVGLLETKQVQALLEKQCGAETTVIDGATGSYSPEFGAEPRIIVLDFPTLPQGSERAHQLMDNDGLLSDIIERLPEPKKYTILYVTSPREPQNSTTDVYESEGNSYQDPVHMDLKRDYSAHDRRETPAPNKPLFQEYQYLTPGIYMGFIATLFFLIVLYIGISALASLEVPYAAFEKDPAASVQKKQQ</sequence>
<dbReference type="GO" id="GO:0006078">
    <property type="term" value="P:(1-&gt;6)-beta-D-glucan biosynthetic process"/>
    <property type="evidence" value="ECO:0007669"/>
    <property type="project" value="TreeGrafter"/>
</dbReference>
<organism evidence="14 15">
    <name type="scientific">Aspergillus heteromorphus CBS 117.55</name>
    <dbReference type="NCBI Taxonomy" id="1448321"/>
    <lineage>
        <taxon>Eukaryota</taxon>
        <taxon>Fungi</taxon>
        <taxon>Dikarya</taxon>
        <taxon>Ascomycota</taxon>
        <taxon>Pezizomycotina</taxon>
        <taxon>Eurotiomycetes</taxon>
        <taxon>Eurotiomycetidae</taxon>
        <taxon>Eurotiales</taxon>
        <taxon>Aspergillaceae</taxon>
        <taxon>Aspergillus</taxon>
        <taxon>Aspergillus subgen. Circumdati</taxon>
    </lineage>
</organism>
<dbReference type="RefSeq" id="XP_025395582.1">
    <property type="nucleotide sequence ID" value="XM_025544166.1"/>
</dbReference>
<comment type="similarity">
    <text evidence="2">Belongs to the BIG1 family.</text>
</comment>
<evidence type="ECO:0000313" key="15">
    <source>
        <dbReference type="Proteomes" id="UP000247233"/>
    </source>
</evidence>
<feature type="signal peptide" evidence="12">
    <location>
        <begin position="1"/>
        <end position="18"/>
    </location>
</feature>
<keyword evidence="15" id="KW-1185">Reference proteome</keyword>
<evidence type="ECO:0000256" key="9">
    <source>
        <dbReference type="ARBA" id="ARBA00023316"/>
    </source>
</evidence>
<keyword evidence="8 11" id="KW-0472">Membrane</keyword>
<keyword evidence="9" id="KW-0961">Cell wall biogenesis/degradation</keyword>
<comment type="subcellular location">
    <subcellularLocation>
        <location evidence="1">Endoplasmic reticulum membrane</location>
        <topology evidence="1">Single-pass type I membrane protein</topology>
    </subcellularLocation>
</comment>
<proteinExistence type="inferred from homology"/>
<reference evidence="14 15" key="1">
    <citation type="submission" date="2016-12" db="EMBL/GenBank/DDBJ databases">
        <title>The genomes of Aspergillus section Nigri reveals drivers in fungal speciation.</title>
        <authorList>
            <consortium name="DOE Joint Genome Institute"/>
            <person name="Vesth T.C."/>
            <person name="Nybo J."/>
            <person name="Theobald S."/>
            <person name="Brandl J."/>
            <person name="Frisvad J.C."/>
            <person name="Nielsen K.F."/>
            <person name="Lyhne E.K."/>
            <person name="Kogle M.E."/>
            <person name="Kuo A."/>
            <person name="Riley R."/>
            <person name="Clum A."/>
            <person name="Nolan M."/>
            <person name="Lipzen A."/>
            <person name="Salamov A."/>
            <person name="Henrissat B."/>
            <person name="Wiebenga A."/>
            <person name="De Vries R.P."/>
            <person name="Grigoriev I.V."/>
            <person name="Mortensen U.H."/>
            <person name="Andersen M.R."/>
            <person name="Baker S.E."/>
        </authorList>
    </citation>
    <scope>NUCLEOTIDE SEQUENCE [LARGE SCALE GENOMIC DNA]</scope>
    <source>
        <strain evidence="14 15">CBS 117.55</strain>
    </source>
</reference>
<dbReference type="InterPro" id="IPR046756">
    <property type="entry name" value="VAS1/VOA1_TM"/>
</dbReference>